<name>A0A5P1F066_ASPOF</name>
<keyword evidence="3" id="KW-1185">Reference proteome</keyword>
<dbReference type="Gramene" id="ONK71504">
    <property type="protein sequence ID" value="ONK71504"/>
    <property type="gene ID" value="A4U43_C04F9330"/>
</dbReference>
<dbReference type="EMBL" id="CM007384">
    <property type="protein sequence ID" value="ONK71504.1"/>
    <property type="molecule type" value="Genomic_DNA"/>
</dbReference>
<evidence type="ECO:0000313" key="2">
    <source>
        <dbReference type="EMBL" id="ONK71504.1"/>
    </source>
</evidence>
<reference evidence="3" key="1">
    <citation type="journal article" date="2017" name="Nat. Commun.">
        <title>The asparagus genome sheds light on the origin and evolution of a young Y chromosome.</title>
        <authorList>
            <person name="Harkess A."/>
            <person name="Zhou J."/>
            <person name="Xu C."/>
            <person name="Bowers J.E."/>
            <person name="Van der Hulst R."/>
            <person name="Ayyampalayam S."/>
            <person name="Mercati F."/>
            <person name="Riccardi P."/>
            <person name="McKain M.R."/>
            <person name="Kakrana A."/>
            <person name="Tang H."/>
            <person name="Ray J."/>
            <person name="Groenendijk J."/>
            <person name="Arikit S."/>
            <person name="Mathioni S.M."/>
            <person name="Nakano M."/>
            <person name="Shan H."/>
            <person name="Telgmann-Rauber A."/>
            <person name="Kanno A."/>
            <person name="Yue Z."/>
            <person name="Chen H."/>
            <person name="Li W."/>
            <person name="Chen Y."/>
            <person name="Xu X."/>
            <person name="Zhang Y."/>
            <person name="Luo S."/>
            <person name="Chen H."/>
            <person name="Gao J."/>
            <person name="Mao Z."/>
            <person name="Pires J.C."/>
            <person name="Luo M."/>
            <person name="Kudrna D."/>
            <person name="Wing R.A."/>
            <person name="Meyers B.C."/>
            <person name="Yi K."/>
            <person name="Kong H."/>
            <person name="Lavrijsen P."/>
            <person name="Sunseri F."/>
            <person name="Falavigna A."/>
            <person name="Ye Y."/>
            <person name="Leebens-Mack J.H."/>
            <person name="Chen G."/>
        </authorList>
    </citation>
    <scope>NUCLEOTIDE SEQUENCE [LARGE SCALE GENOMIC DNA]</scope>
    <source>
        <strain evidence="3">cv. DH0086</strain>
    </source>
</reference>
<accession>A0A5P1F066</accession>
<protein>
    <submittedName>
        <fullName evidence="2">Uncharacterized protein</fullName>
    </submittedName>
</protein>
<organism evidence="2 3">
    <name type="scientific">Asparagus officinalis</name>
    <name type="common">Garden asparagus</name>
    <dbReference type="NCBI Taxonomy" id="4686"/>
    <lineage>
        <taxon>Eukaryota</taxon>
        <taxon>Viridiplantae</taxon>
        <taxon>Streptophyta</taxon>
        <taxon>Embryophyta</taxon>
        <taxon>Tracheophyta</taxon>
        <taxon>Spermatophyta</taxon>
        <taxon>Magnoliopsida</taxon>
        <taxon>Liliopsida</taxon>
        <taxon>Asparagales</taxon>
        <taxon>Asparagaceae</taxon>
        <taxon>Asparagoideae</taxon>
        <taxon>Asparagus</taxon>
    </lineage>
</organism>
<dbReference type="AlphaFoldDB" id="A0A5P1F066"/>
<evidence type="ECO:0000256" key="1">
    <source>
        <dbReference type="SAM" id="MobiDB-lite"/>
    </source>
</evidence>
<feature type="compositionally biased region" description="Basic and acidic residues" evidence="1">
    <location>
        <begin position="104"/>
        <end position="115"/>
    </location>
</feature>
<feature type="region of interest" description="Disordered" evidence="1">
    <location>
        <begin position="84"/>
        <end position="121"/>
    </location>
</feature>
<proteinExistence type="predicted"/>
<gene>
    <name evidence="2" type="ORF">A4U43_C04F9330</name>
</gene>
<evidence type="ECO:0000313" key="3">
    <source>
        <dbReference type="Proteomes" id="UP000243459"/>
    </source>
</evidence>
<sequence length="152" mass="16911">MWVRLAEDLRAWAREKPKEVVRYWTMKRSGLGFSGCLVGGFVERLDLGMAEEGMAEEVGWGERGERGGRGVGERERSRVILNMAKHRNEEGSNSDDPSGSVKEITADDLKKKDARVPSSRSRVWASDLMGFPVHRNYNQVSGSGGAEQVTRA</sequence>
<dbReference type="Proteomes" id="UP000243459">
    <property type="component" value="Chromosome 4"/>
</dbReference>